<dbReference type="PhylomeDB" id="A7SDG0"/>
<keyword evidence="2 3" id="KW-0040">ANK repeat</keyword>
<dbReference type="OMA" id="VMAYENE"/>
<dbReference type="Pfam" id="PF12796">
    <property type="entry name" value="Ank_2"/>
    <property type="match status" value="1"/>
</dbReference>
<accession>A7SDG0</accession>
<dbReference type="InterPro" id="IPR002110">
    <property type="entry name" value="Ankyrin_rpt"/>
</dbReference>
<keyword evidence="5" id="KW-1185">Reference proteome</keyword>
<dbReference type="PANTHER" id="PTHR24201">
    <property type="entry name" value="ANK_REP_REGION DOMAIN-CONTAINING PROTEIN"/>
    <property type="match status" value="1"/>
</dbReference>
<evidence type="ECO:0000256" key="1">
    <source>
        <dbReference type="ARBA" id="ARBA00022737"/>
    </source>
</evidence>
<dbReference type="SMART" id="SM00248">
    <property type="entry name" value="ANK"/>
    <property type="match status" value="2"/>
</dbReference>
<name>A7SDG0_NEMVE</name>
<dbReference type="InterPro" id="IPR036770">
    <property type="entry name" value="Ankyrin_rpt-contain_sf"/>
</dbReference>
<dbReference type="PROSITE" id="PS50297">
    <property type="entry name" value="ANK_REP_REGION"/>
    <property type="match status" value="1"/>
</dbReference>
<feature type="repeat" description="ANK" evidence="3">
    <location>
        <begin position="117"/>
        <end position="149"/>
    </location>
</feature>
<dbReference type="SUPFAM" id="SSF48403">
    <property type="entry name" value="Ankyrin repeat"/>
    <property type="match status" value="1"/>
</dbReference>
<evidence type="ECO:0000313" key="4">
    <source>
        <dbReference type="EMBL" id="EDO38255.1"/>
    </source>
</evidence>
<reference evidence="4 5" key="1">
    <citation type="journal article" date="2007" name="Science">
        <title>Sea anemone genome reveals ancestral eumetazoan gene repertoire and genomic organization.</title>
        <authorList>
            <person name="Putnam N.H."/>
            <person name="Srivastava M."/>
            <person name="Hellsten U."/>
            <person name="Dirks B."/>
            <person name="Chapman J."/>
            <person name="Salamov A."/>
            <person name="Terry A."/>
            <person name="Shapiro H."/>
            <person name="Lindquist E."/>
            <person name="Kapitonov V.V."/>
            <person name="Jurka J."/>
            <person name="Genikhovich G."/>
            <person name="Grigoriev I.V."/>
            <person name="Lucas S.M."/>
            <person name="Steele R.E."/>
            <person name="Finnerty J.R."/>
            <person name="Technau U."/>
            <person name="Martindale M.Q."/>
            <person name="Rokhsar D.S."/>
        </authorList>
    </citation>
    <scope>NUCLEOTIDE SEQUENCE [LARGE SCALE GENOMIC DNA]</scope>
    <source>
        <strain evidence="5">CH2 X CH6</strain>
    </source>
</reference>
<sequence>MSTSSMELLEVPNGTAVRHGDEDVAKDHGIAEENQAFIMEIQSKQVQERMRKLSSIVMAYENEIPSAKPDEDNSKTTYGEHEVDKAQRLNDAVLNGDYVLANKLVQDKQYLNNPDRYGRSPLQNAVVKSDIRMVKLLLDARPDITHKDDRGDTIMQCAARTGNEAILKVTRDTIQSTCC</sequence>
<evidence type="ECO:0000313" key="5">
    <source>
        <dbReference type="Proteomes" id="UP000001593"/>
    </source>
</evidence>
<dbReference type="Gene3D" id="1.25.40.20">
    <property type="entry name" value="Ankyrin repeat-containing domain"/>
    <property type="match status" value="1"/>
</dbReference>
<dbReference type="HOGENOM" id="CLU_1505228_0_0_1"/>
<proteinExistence type="predicted"/>
<protein>
    <submittedName>
        <fullName evidence="4">Uncharacterized protein</fullName>
    </submittedName>
</protein>
<evidence type="ECO:0000256" key="3">
    <source>
        <dbReference type="PROSITE-ProRule" id="PRU00023"/>
    </source>
</evidence>
<evidence type="ECO:0000256" key="2">
    <source>
        <dbReference type="ARBA" id="ARBA00023043"/>
    </source>
</evidence>
<dbReference type="Proteomes" id="UP000001593">
    <property type="component" value="Unassembled WGS sequence"/>
</dbReference>
<dbReference type="InParanoid" id="A7SDG0"/>
<organism evidence="4 5">
    <name type="scientific">Nematostella vectensis</name>
    <name type="common">Starlet sea anemone</name>
    <dbReference type="NCBI Taxonomy" id="45351"/>
    <lineage>
        <taxon>Eukaryota</taxon>
        <taxon>Metazoa</taxon>
        <taxon>Cnidaria</taxon>
        <taxon>Anthozoa</taxon>
        <taxon>Hexacorallia</taxon>
        <taxon>Actiniaria</taxon>
        <taxon>Edwardsiidae</taxon>
        <taxon>Nematostella</taxon>
    </lineage>
</organism>
<keyword evidence="1" id="KW-0677">Repeat</keyword>
<dbReference type="InterPro" id="IPR050776">
    <property type="entry name" value="Ank_Repeat/CDKN_Inhibitor"/>
</dbReference>
<gene>
    <name evidence="4" type="ORF">NEMVEDRAFT_v1g210579</name>
</gene>
<dbReference type="AlphaFoldDB" id="A7SDG0"/>
<dbReference type="PROSITE" id="PS50088">
    <property type="entry name" value="ANK_REPEAT"/>
    <property type="match status" value="1"/>
</dbReference>
<dbReference type="KEGG" id="nve:5509806"/>
<dbReference type="EMBL" id="DS469630">
    <property type="protein sequence ID" value="EDO38255.1"/>
    <property type="molecule type" value="Genomic_DNA"/>
</dbReference>